<evidence type="ECO:0000256" key="2">
    <source>
        <dbReference type="SAM" id="MobiDB-lite"/>
    </source>
</evidence>
<dbReference type="GeneID" id="35605409"/>
<sequence>MAYVQSRRRAASPDSPDNKENQPPKKRKRVEPSVNDLLKKSKSKHRTARDVLAPLPVGISKKAKAQDTDFFKRFSKKRINSDDDPLRVAPGFFRKIDQDKEQERALDTGYADAAHAYCEGAASEAKRRVDHFRAELDARRQGLDLDGQPLHRKGHPSKADFDNVFAQMNDLAKPLEDEMIDVEFRDAATGQSQFRQLRVGSTLDKFFERHTRKRGVVAEIASEVRQVEAEITKLVEQIQKEKEAMEKNSAEVEAEIAELRQDLEGVENDFKTEMQAFRRTLKADSDEVNKKIEELKAYVGS</sequence>
<proteinExistence type="predicted"/>
<reference evidence="3 4" key="1">
    <citation type="submission" date="2016-03" db="EMBL/GenBank/DDBJ databases">
        <authorList>
            <person name="Ploux O."/>
        </authorList>
    </citation>
    <scope>NUCLEOTIDE SEQUENCE [LARGE SCALE GENOMIC DNA]</scope>
    <source>
        <strain evidence="3 4">URUG2</strain>
    </source>
</reference>
<dbReference type="EMBL" id="FJUY01000022">
    <property type="protein sequence ID" value="CZT24637.1"/>
    <property type="molecule type" value="Genomic_DNA"/>
</dbReference>
<feature type="compositionally biased region" description="Basic residues" evidence="2">
    <location>
        <begin position="1"/>
        <end position="10"/>
    </location>
</feature>
<organism evidence="3 4">
    <name type="scientific">Ramularia collo-cygni</name>
    <dbReference type="NCBI Taxonomy" id="112498"/>
    <lineage>
        <taxon>Eukaryota</taxon>
        <taxon>Fungi</taxon>
        <taxon>Dikarya</taxon>
        <taxon>Ascomycota</taxon>
        <taxon>Pezizomycotina</taxon>
        <taxon>Dothideomycetes</taxon>
        <taxon>Dothideomycetidae</taxon>
        <taxon>Mycosphaerellales</taxon>
        <taxon>Mycosphaerellaceae</taxon>
        <taxon>Ramularia</taxon>
    </lineage>
</organism>
<accession>A0A2D3V2Z3</accession>
<dbReference type="Gene3D" id="3.30.910.20">
    <property type="entry name" value="Skp domain"/>
    <property type="match status" value="1"/>
</dbReference>
<gene>
    <name evidence="3" type="ORF">RCC_10362</name>
</gene>
<protein>
    <submittedName>
        <fullName evidence="3">Uncharacterized protein</fullName>
    </submittedName>
</protein>
<feature type="coiled-coil region" evidence="1">
    <location>
        <begin position="217"/>
        <end position="298"/>
    </location>
</feature>
<keyword evidence="4" id="KW-1185">Reference proteome</keyword>
<evidence type="ECO:0000256" key="1">
    <source>
        <dbReference type="SAM" id="Coils"/>
    </source>
</evidence>
<dbReference type="Proteomes" id="UP000225277">
    <property type="component" value="Unassembled WGS sequence"/>
</dbReference>
<evidence type="ECO:0000313" key="3">
    <source>
        <dbReference type="EMBL" id="CZT24637.1"/>
    </source>
</evidence>
<name>A0A2D3V2Z3_9PEZI</name>
<evidence type="ECO:0000313" key="4">
    <source>
        <dbReference type="Proteomes" id="UP000225277"/>
    </source>
</evidence>
<dbReference type="AlphaFoldDB" id="A0A2D3V2Z3"/>
<feature type="region of interest" description="Disordered" evidence="2">
    <location>
        <begin position="1"/>
        <end position="52"/>
    </location>
</feature>
<dbReference type="RefSeq" id="XP_023631361.1">
    <property type="nucleotide sequence ID" value="XM_023775593.1"/>
</dbReference>
<dbReference type="InterPro" id="IPR024930">
    <property type="entry name" value="Skp_dom_sf"/>
</dbReference>
<dbReference type="OrthoDB" id="3644217at2759"/>
<keyword evidence="1" id="KW-0175">Coiled coil</keyword>